<dbReference type="GO" id="GO:0015074">
    <property type="term" value="P:DNA integration"/>
    <property type="evidence" value="ECO:0007669"/>
    <property type="project" value="InterPro"/>
</dbReference>
<organism evidence="2 3">
    <name type="scientific">Trichonephila clavipes</name>
    <name type="common">Golden silk orbweaver</name>
    <name type="synonym">Nephila clavipes</name>
    <dbReference type="NCBI Taxonomy" id="2585209"/>
    <lineage>
        <taxon>Eukaryota</taxon>
        <taxon>Metazoa</taxon>
        <taxon>Ecdysozoa</taxon>
        <taxon>Arthropoda</taxon>
        <taxon>Chelicerata</taxon>
        <taxon>Arachnida</taxon>
        <taxon>Araneae</taxon>
        <taxon>Araneomorphae</taxon>
        <taxon>Entelegynae</taxon>
        <taxon>Araneoidea</taxon>
        <taxon>Nephilidae</taxon>
        <taxon>Trichonephila</taxon>
    </lineage>
</organism>
<proteinExistence type="predicted"/>
<name>A0A8X6VK92_TRICX</name>
<comment type="caution">
    <text evidence="2">The sequence shown here is derived from an EMBL/GenBank/DDBJ whole genome shotgun (WGS) entry which is preliminary data.</text>
</comment>
<accession>A0A8X6VK92</accession>
<feature type="domain" description="Transposase Tc1-like" evidence="1">
    <location>
        <begin position="35"/>
        <end position="105"/>
    </location>
</feature>
<dbReference type="AlphaFoldDB" id="A0A8X6VK92"/>
<dbReference type="InterPro" id="IPR002492">
    <property type="entry name" value="Transposase_Tc1-like"/>
</dbReference>
<dbReference type="Proteomes" id="UP000887159">
    <property type="component" value="Unassembled WGS sequence"/>
</dbReference>
<reference evidence="2" key="1">
    <citation type="submission" date="2020-08" db="EMBL/GenBank/DDBJ databases">
        <title>Multicomponent nature underlies the extraordinary mechanical properties of spider dragline silk.</title>
        <authorList>
            <person name="Kono N."/>
            <person name="Nakamura H."/>
            <person name="Mori M."/>
            <person name="Yoshida Y."/>
            <person name="Ohtoshi R."/>
            <person name="Malay A.D."/>
            <person name="Moran D.A.P."/>
            <person name="Tomita M."/>
            <person name="Numata K."/>
            <person name="Arakawa K."/>
        </authorList>
    </citation>
    <scope>NUCLEOTIDE SEQUENCE</scope>
</reference>
<dbReference type="GO" id="GO:0003677">
    <property type="term" value="F:DNA binding"/>
    <property type="evidence" value="ECO:0007669"/>
    <property type="project" value="InterPro"/>
</dbReference>
<evidence type="ECO:0000313" key="3">
    <source>
        <dbReference type="Proteomes" id="UP000887159"/>
    </source>
</evidence>
<evidence type="ECO:0000259" key="1">
    <source>
        <dbReference type="Pfam" id="PF01498"/>
    </source>
</evidence>
<dbReference type="EMBL" id="BMAU01021284">
    <property type="protein sequence ID" value="GFY09065.1"/>
    <property type="molecule type" value="Genomic_DNA"/>
</dbReference>
<dbReference type="Pfam" id="PF01498">
    <property type="entry name" value="HTH_Tnp_Tc3_2"/>
    <property type="match status" value="1"/>
</dbReference>
<evidence type="ECO:0000313" key="2">
    <source>
        <dbReference type="EMBL" id="GFY09065.1"/>
    </source>
</evidence>
<sequence length="111" mass="12982">MAGYQHLSEFEGGFIVGVREMGHSISEIRQEWNPRRLRRIIKRNRRATLSQIAAYFNAGPSTSVTVRTIQRNIIDMGFRSRRPTHIPLLTARHKALSLIWARQHHHWTVDD</sequence>
<keyword evidence="3" id="KW-1185">Reference proteome</keyword>
<protein>
    <submittedName>
        <fullName evidence="2">HTH_Tnp_Tc3_2 domain-containing protein</fullName>
    </submittedName>
</protein>
<gene>
    <name evidence="2" type="primary">AVEN_93903_1</name>
    <name evidence="2" type="ORF">TNCV_4662561</name>
</gene>
<dbReference type="GO" id="GO:0006313">
    <property type="term" value="P:DNA transposition"/>
    <property type="evidence" value="ECO:0007669"/>
    <property type="project" value="InterPro"/>
</dbReference>